<evidence type="ECO:0000259" key="2">
    <source>
        <dbReference type="PROSITE" id="PS51186"/>
    </source>
</evidence>
<organism evidence="3 4">
    <name type="scientific">Corynebacterium spheniscorum</name>
    <dbReference type="NCBI Taxonomy" id="185761"/>
    <lineage>
        <taxon>Bacteria</taxon>
        <taxon>Bacillati</taxon>
        <taxon>Actinomycetota</taxon>
        <taxon>Actinomycetes</taxon>
        <taxon>Mycobacteriales</taxon>
        <taxon>Corynebacteriaceae</taxon>
        <taxon>Corynebacterium</taxon>
    </lineage>
</organism>
<dbReference type="CDD" id="cd04301">
    <property type="entry name" value="NAT_SF"/>
    <property type="match status" value="1"/>
</dbReference>
<dbReference type="STRING" id="185761.SAMN05660282_02090"/>
<dbReference type="SUPFAM" id="SSF55729">
    <property type="entry name" value="Acyl-CoA N-acyltransferases (Nat)"/>
    <property type="match status" value="1"/>
</dbReference>
<dbReference type="RefSeq" id="WP_092287097.1">
    <property type="nucleotide sequence ID" value="NZ_FOPJ01000017.1"/>
</dbReference>
<dbReference type="GO" id="GO:0016799">
    <property type="term" value="F:hydrolase activity, hydrolyzing N-glycosyl compounds"/>
    <property type="evidence" value="ECO:0007669"/>
    <property type="project" value="TreeGrafter"/>
</dbReference>
<proteinExistence type="inferred from homology"/>
<accession>A0A1I2V220</accession>
<feature type="domain" description="N-acetyltransferase" evidence="2">
    <location>
        <begin position="6"/>
        <end position="163"/>
    </location>
</feature>
<reference evidence="3 4" key="1">
    <citation type="submission" date="2016-10" db="EMBL/GenBank/DDBJ databases">
        <authorList>
            <person name="de Groot N.N."/>
        </authorList>
    </citation>
    <scope>NUCLEOTIDE SEQUENCE [LARGE SCALE GENOMIC DNA]</scope>
    <source>
        <strain>J11</strain>
        <strain evidence="4">PG 39</strain>
    </source>
</reference>
<dbReference type="PANTHER" id="PTHR31223">
    <property type="entry name" value="LOG FAMILY PROTEIN YJL055W"/>
    <property type="match status" value="1"/>
</dbReference>
<dbReference type="Proteomes" id="UP000199065">
    <property type="component" value="Unassembled WGS sequence"/>
</dbReference>
<evidence type="ECO:0000256" key="1">
    <source>
        <dbReference type="ARBA" id="ARBA00006763"/>
    </source>
</evidence>
<dbReference type="InterPro" id="IPR016181">
    <property type="entry name" value="Acyl_CoA_acyltransferase"/>
</dbReference>
<sequence>MSDQVLSFRPMTPQDRELRATAIREEVRRSGNNELSDQDLLEHPWCDYLEFDGERGDYGIVALQDGTTVGCGWAGFFNGRAHLHTEVPEMMIYVAEAHRGLGLGGQLIAQMIDHAADMGWPGLAVWVGHTNPARRLHARKGFIAQPSDPSIMMYTVSPKVRRVAVYCGSATGENPEYADAARELARGLAKAGIGIVYGGGNIGLMGVLADEAIAAGTEIIGVIPASLMNREMGHQGLSRLEVVETMSERKTRMEALADAFIALPGGVGTLEEFFEVFTLQQLGSLSGPFGLYSPDGFWDPMVDMLRHLAEEGFLAQKYLDAMILADNTDALIQSLYQWRAPGIKWA</sequence>
<evidence type="ECO:0000313" key="3">
    <source>
        <dbReference type="EMBL" id="SFG83043.1"/>
    </source>
</evidence>
<dbReference type="SUPFAM" id="SSF102405">
    <property type="entry name" value="MCP/YpsA-like"/>
    <property type="match status" value="1"/>
</dbReference>
<dbReference type="InterPro" id="IPR031100">
    <property type="entry name" value="LOG_fam"/>
</dbReference>
<protein>
    <recommendedName>
        <fullName evidence="2">N-acetyltransferase domain-containing protein</fullName>
    </recommendedName>
</protein>
<dbReference type="PROSITE" id="PS51186">
    <property type="entry name" value="GNAT"/>
    <property type="match status" value="1"/>
</dbReference>
<dbReference type="GO" id="GO:0016747">
    <property type="term" value="F:acyltransferase activity, transferring groups other than amino-acyl groups"/>
    <property type="evidence" value="ECO:0007669"/>
    <property type="project" value="InterPro"/>
</dbReference>
<dbReference type="GO" id="GO:0009691">
    <property type="term" value="P:cytokinin biosynthetic process"/>
    <property type="evidence" value="ECO:0007669"/>
    <property type="project" value="InterPro"/>
</dbReference>
<dbReference type="GO" id="GO:0005829">
    <property type="term" value="C:cytosol"/>
    <property type="evidence" value="ECO:0007669"/>
    <property type="project" value="TreeGrafter"/>
</dbReference>
<evidence type="ECO:0000313" key="4">
    <source>
        <dbReference type="Proteomes" id="UP000199065"/>
    </source>
</evidence>
<dbReference type="NCBIfam" id="TIGR00730">
    <property type="entry name" value="Rossman fold protein, TIGR00730 family"/>
    <property type="match status" value="1"/>
</dbReference>
<dbReference type="OrthoDB" id="9801098at2"/>
<name>A0A1I2V220_9CORY</name>
<dbReference type="AlphaFoldDB" id="A0A1I2V220"/>
<dbReference type="Gene3D" id="3.40.50.450">
    <property type="match status" value="1"/>
</dbReference>
<dbReference type="Pfam" id="PF00583">
    <property type="entry name" value="Acetyltransf_1"/>
    <property type="match status" value="1"/>
</dbReference>
<dbReference type="Pfam" id="PF03641">
    <property type="entry name" value="Lysine_decarbox"/>
    <property type="match status" value="1"/>
</dbReference>
<dbReference type="InterPro" id="IPR005269">
    <property type="entry name" value="LOG"/>
</dbReference>
<dbReference type="PANTHER" id="PTHR31223:SF70">
    <property type="entry name" value="LOG FAMILY PROTEIN YJL055W"/>
    <property type="match status" value="1"/>
</dbReference>
<dbReference type="InterPro" id="IPR000182">
    <property type="entry name" value="GNAT_dom"/>
</dbReference>
<comment type="similarity">
    <text evidence="1">Belongs to the LOG family.</text>
</comment>
<gene>
    <name evidence="3" type="ORF">SAMN05660282_02090</name>
</gene>
<keyword evidence="4" id="KW-1185">Reference proteome</keyword>
<dbReference type="EMBL" id="FOPJ01000017">
    <property type="protein sequence ID" value="SFG83043.1"/>
    <property type="molecule type" value="Genomic_DNA"/>
</dbReference>
<dbReference type="Gene3D" id="3.40.630.30">
    <property type="match status" value="1"/>
</dbReference>